<dbReference type="Proteomes" id="UP000257109">
    <property type="component" value="Unassembled WGS sequence"/>
</dbReference>
<evidence type="ECO:0000256" key="1">
    <source>
        <dbReference type="SAM" id="MobiDB-lite"/>
    </source>
</evidence>
<dbReference type="AlphaFoldDB" id="A0A371I997"/>
<protein>
    <submittedName>
        <fullName evidence="2">Uncharacterized protein</fullName>
    </submittedName>
</protein>
<name>A0A371I997_MUCPR</name>
<sequence>MPLRTQLKSTSQQQLTPTYHQCHISLHISRELSHQLKASTARHKKATKDAGPNSHAIQKLVEKILLKPLEPPYPRSYNPNARCSYHDRAVGHATERYWSLKHKVQDLLDGRLLDFQD</sequence>
<organism evidence="2 3">
    <name type="scientific">Mucuna pruriens</name>
    <name type="common">Velvet bean</name>
    <name type="synonym">Dolichos pruriens</name>
    <dbReference type="NCBI Taxonomy" id="157652"/>
    <lineage>
        <taxon>Eukaryota</taxon>
        <taxon>Viridiplantae</taxon>
        <taxon>Streptophyta</taxon>
        <taxon>Embryophyta</taxon>
        <taxon>Tracheophyta</taxon>
        <taxon>Spermatophyta</taxon>
        <taxon>Magnoliopsida</taxon>
        <taxon>eudicotyledons</taxon>
        <taxon>Gunneridae</taxon>
        <taxon>Pentapetalae</taxon>
        <taxon>rosids</taxon>
        <taxon>fabids</taxon>
        <taxon>Fabales</taxon>
        <taxon>Fabaceae</taxon>
        <taxon>Papilionoideae</taxon>
        <taxon>50 kb inversion clade</taxon>
        <taxon>NPAAA clade</taxon>
        <taxon>indigoferoid/millettioid clade</taxon>
        <taxon>Phaseoleae</taxon>
        <taxon>Mucuna</taxon>
    </lineage>
</organism>
<gene>
    <name evidence="2" type="ORF">CR513_03707</name>
</gene>
<evidence type="ECO:0000313" key="2">
    <source>
        <dbReference type="EMBL" id="RDY11606.1"/>
    </source>
</evidence>
<keyword evidence="3" id="KW-1185">Reference proteome</keyword>
<dbReference type="PANTHER" id="PTHR32108">
    <property type="entry name" value="DNA-DIRECTED RNA POLYMERASE SUBUNIT ALPHA"/>
    <property type="match status" value="1"/>
</dbReference>
<feature type="non-terminal residue" evidence="2">
    <location>
        <position position="1"/>
    </location>
</feature>
<dbReference type="OrthoDB" id="1418540at2759"/>
<evidence type="ECO:0000313" key="3">
    <source>
        <dbReference type="Proteomes" id="UP000257109"/>
    </source>
</evidence>
<feature type="region of interest" description="Disordered" evidence="1">
    <location>
        <begin position="35"/>
        <end position="54"/>
    </location>
</feature>
<comment type="caution">
    <text evidence="2">The sequence shown here is derived from an EMBL/GenBank/DDBJ whole genome shotgun (WGS) entry which is preliminary data.</text>
</comment>
<dbReference type="EMBL" id="QJKJ01000613">
    <property type="protein sequence ID" value="RDY11606.1"/>
    <property type="molecule type" value="Genomic_DNA"/>
</dbReference>
<proteinExistence type="predicted"/>
<reference evidence="2" key="1">
    <citation type="submission" date="2018-05" db="EMBL/GenBank/DDBJ databases">
        <title>Draft genome of Mucuna pruriens seed.</title>
        <authorList>
            <person name="Nnadi N.E."/>
            <person name="Vos R."/>
            <person name="Hasami M.H."/>
            <person name="Devisetty U.K."/>
            <person name="Aguiy J.C."/>
        </authorList>
    </citation>
    <scope>NUCLEOTIDE SEQUENCE [LARGE SCALE GENOMIC DNA]</scope>
    <source>
        <strain evidence="2">JCA_2017</strain>
    </source>
</reference>
<accession>A0A371I997</accession>
<dbReference type="PANTHER" id="PTHR32108:SF9">
    <property type="entry name" value="REVERSE TRANSCRIPTASE RNASE H-LIKE DOMAIN-CONTAINING PROTEIN"/>
    <property type="match status" value="1"/>
</dbReference>